<sequence length="76" mass="8117">MRHCGCASPGHGEGDRDVPARVCFRNFYGESTARMVRDVLLDAAADSRRVPSRFCPCSLPCIASVVSDGLAFDVAA</sequence>
<dbReference type="EMBL" id="JARK01001687">
    <property type="protein sequence ID" value="EYB82765.1"/>
    <property type="molecule type" value="Genomic_DNA"/>
</dbReference>
<dbReference type="AlphaFoldDB" id="A0A016RWK3"/>
<proteinExistence type="predicted"/>
<evidence type="ECO:0000313" key="2">
    <source>
        <dbReference type="Proteomes" id="UP000024635"/>
    </source>
</evidence>
<dbReference type="Proteomes" id="UP000024635">
    <property type="component" value="Unassembled WGS sequence"/>
</dbReference>
<organism evidence="1 2">
    <name type="scientific">Ancylostoma ceylanicum</name>
    <dbReference type="NCBI Taxonomy" id="53326"/>
    <lineage>
        <taxon>Eukaryota</taxon>
        <taxon>Metazoa</taxon>
        <taxon>Ecdysozoa</taxon>
        <taxon>Nematoda</taxon>
        <taxon>Chromadorea</taxon>
        <taxon>Rhabditida</taxon>
        <taxon>Rhabditina</taxon>
        <taxon>Rhabditomorpha</taxon>
        <taxon>Strongyloidea</taxon>
        <taxon>Ancylostomatidae</taxon>
        <taxon>Ancylostomatinae</taxon>
        <taxon>Ancylostoma</taxon>
    </lineage>
</organism>
<gene>
    <name evidence="1" type="primary">Acey_s0351.g3230</name>
    <name evidence="1" type="ORF">Y032_0351g3230</name>
</gene>
<comment type="caution">
    <text evidence="1">The sequence shown here is derived from an EMBL/GenBank/DDBJ whole genome shotgun (WGS) entry which is preliminary data.</text>
</comment>
<keyword evidence="2" id="KW-1185">Reference proteome</keyword>
<evidence type="ECO:0000313" key="1">
    <source>
        <dbReference type="EMBL" id="EYB82765.1"/>
    </source>
</evidence>
<protein>
    <submittedName>
        <fullName evidence="1">Uncharacterized protein</fullName>
    </submittedName>
</protein>
<accession>A0A016RWK3</accession>
<reference evidence="2" key="1">
    <citation type="journal article" date="2015" name="Nat. Genet.">
        <title>The genome and transcriptome of the zoonotic hookworm Ancylostoma ceylanicum identify infection-specific gene families.</title>
        <authorList>
            <person name="Schwarz E.M."/>
            <person name="Hu Y."/>
            <person name="Antoshechkin I."/>
            <person name="Miller M.M."/>
            <person name="Sternberg P.W."/>
            <person name="Aroian R.V."/>
        </authorList>
    </citation>
    <scope>NUCLEOTIDE SEQUENCE</scope>
    <source>
        <strain evidence="2">HY135</strain>
    </source>
</reference>
<name>A0A016RWK3_9BILA</name>